<accession>A0A644Z6P3</accession>
<name>A0A644Z6P3_9ZZZZ</name>
<evidence type="ECO:0000313" key="1">
    <source>
        <dbReference type="EMBL" id="MPM36555.1"/>
    </source>
</evidence>
<organism evidence="1">
    <name type="scientific">bioreactor metagenome</name>
    <dbReference type="NCBI Taxonomy" id="1076179"/>
    <lineage>
        <taxon>unclassified sequences</taxon>
        <taxon>metagenomes</taxon>
        <taxon>ecological metagenomes</taxon>
    </lineage>
</organism>
<proteinExistence type="predicted"/>
<protein>
    <submittedName>
        <fullName evidence="1">Uncharacterized protein</fullName>
    </submittedName>
</protein>
<reference evidence="1" key="1">
    <citation type="submission" date="2019-08" db="EMBL/GenBank/DDBJ databases">
        <authorList>
            <person name="Kucharzyk K."/>
            <person name="Murdoch R.W."/>
            <person name="Higgins S."/>
            <person name="Loffler F."/>
        </authorList>
    </citation>
    <scope>NUCLEOTIDE SEQUENCE</scope>
</reference>
<dbReference type="AlphaFoldDB" id="A0A644Z6P3"/>
<comment type="caution">
    <text evidence="1">The sequence shown here is derived from an EMBL/GenBank/DDBJ whole genome shotgun (WGS) entry which is preliminary data.</text>
</comment>
<dbReference type="EMBL" id="VSSQ01007644">
    <property type="protein sequence ID" value="MPM36555.1"/>
    <property type="molecule type" value="Genomic_DNA"/>
</dbReference>
<sequence length="122" mass="13258">MGNNIVSTAFTYNIQNRLRMINNPSSLGTKPFAMELQYNAPNVSGATAQYSGNISAVRWRHNGGGEQSYMVIVPSSALDSMNLGTMGGLVSRAKNSETDNKKIRDYAKEVSCIGIFDSNICK</sequence>
<gene>
    <name evidence="1" type="ORF">SDC9_83154</name>
</gene>